<keyword evidence="1" id="KW-1133">Transmembrane helix</keyword>
<name>A0A1I6FQR3_9EURY</name>
<keyword evidence="1" id="KW-0812">Transmembrane</keyword>
<gene>
    <name evidence="2" type="ORF">SAMN04488124_0095</name>
</gene>
<proteinExistence type="predicted"/>
<dbReference type="RefSeq" id="WP_089875728.1">
    <property type="nucleotide sequence ID" value="NZ_FOYS01000001.1"/>
</dbReference>
<accession>A0A1I6FQR3</accession>
<feature type="transmembrane region" description="Helical" evidence="1">
    <location>
        <begin position="208"/>
        <end position="226"/>
    </location>
</feature>
<feature type="transmembrane region" description="Helical" evidence="1">
    <location>
        <begin position="108"/>
        <end position="129"/>
    </location>
</feature>
<evidence type="ECO:0000313" key="3">
    <source>
        <dbReference type="Proteomes" id="UP000243250"/>
    </source>
</evidence>
<dbReference type="Proteomes" id="UP000243250">
    <property type="component" value="Unassembled WGS sequence"/>
</dbReference>
<keyword evidence="1" id="KW-0472">Membrane</keyword>
<organism evidence="2 3">
    <name type="scientific">Halogeometricum limi</name>
    <dbReference type="NCBI Taxonomy" id="555875"/>
    <lineage>
        <taxon>Archaea</taxon>
        <taxon>Methanobacteriati</taxon>
        <taxon>Methanobacteriota</taxon>
        <taxon>Stenosarchaea group</taxon>
        <taxon>Halobacteria</taxon>
        <taxon>Halobacteriales</taxon>
        <taxon>Haloferacaceae</taxon>
        <taxon>Halogeometricum</taxon>
    </lineage>
</organism>
<sequence length="227" mass="22689">MVGPLVFGVAASSSLVFGSIAGAYWDPPEWLTGSLVAFASGALIVALAFELFEHAFETAGLAVASAGLLAGGAVFTVVDHLLDEVYGTDSSGLGLLASVTLDGVPENLALGVALIGQASPFALLAAIFASNFPEALSGAKDVADEASKLYTVSIWVGAAALLAAAVVVGNRVFASTAEVPLAVVRAFAGGSVVASLTTEVMPEAFEEGGDYVGFATAVGFVLAFALK</sequence>
<feature type="transmembrane region" description="Helical" evidence="1">
    <location>
        <begin position="31"/>
        <end position="52"/>
    </location>
</feature>
<reference evidence="3" key="1">
    <citation type="submission" date="2016-10" db="EMBL/GenBank/DDBJ databases">
        <authorList>
            <person name="Varghese N."/>
            <person name="Submissions S."/>
        </authorList>
    </citation>
    <scope>NUCLEOTIDE SEQUENCE [LARGE SCALE GENOMIC DNA]</scope>
    <source>
        <strain evidence="3">CGMCC 1.8711</strain>
    </source>
</reference>
<feature type="transmembrane region" description="Helical" evidence="1">
    <location>
        <begin position="59"/>
        <end position="78"/>
    </location>
</feature>
<dbReference type="OrthoDB" id="307354at2157"/>
<dbReference type="AlphaFoldDB" id="A0A1I6FQR3"/>
<evidence type="ECO:0000313" key="2">
    <source>
        <dbReference type="EMBL" id="SFR32292.1"/>
    </source>
</evidence>
<feature type="transmembrane region" description="Helical" evidence="1">
    <location>
        <begin position="149"/>
        <end position="168"/>
    </location>
</feature>
<keyword evidence="3" id="KW-1185">Reference proteome</keyword>
<protein>
    <submittedName>
        <fullName evidence="2">Zinc transporter, ZIP family</fullName>
    </submittedName>
</protein>
<evidence type="ECO:0000256" key="1">
    <source>
        <dbReference type="SAM" id="Phobius"/>
    </source>
</evidence>
<dbReference type="EMBL" id="FOYS01000001">
    <property type="protein sequence ID" value="SFR32292.1"/>
    <property type="molecule type" value="Genomic_DNA"/>
</dbReference>